<dbReference type="EnsemblMetazoa" id="XM_008181564.2">
    <property type="protein sequence ID" value="XP_008179786.1"/>
    <property type="gene ID" value="LOC103308342"/>
</dbReference>
<dbReference type="SUPFAM" id="SSF49493">
    <property type="entry name" value="HSP40/DnaJ peptide-binding domain"/>
    <property type="match status" value="1"/>
</dbReference>
<sequence>MYNYRHYCAFNNPITNLFFKSNGSVVIDLKKDKGGPDIVKLPLQLTLNEIFYGSIKSVELKRKPSTLCDSISNKLQVLKINIPRGFPTGGTLKSEVSKPDIGYGNVKTVYIFTTEDLPHKVFKRDNMNLIMVQKVLLKEVLLGIRIVINTLDHKVLRVNITEVITQDYVKLIYNEGMPDMNDPSQRGDIIIRFEIIYPLYLPVTDDTFCELFIDNKINT</sequence>
<dbReference type="OMA" id="HRYMDAF"/>
<proteinExistence type="predicted"/>
<dbReference type="GO" id="GO:0006457">
    <property type="term" value="P:protein folding"/>
    <property type="evidence" value="ECO:0007669"/>
    <property type="project" value="InterPro"/>
</dbReference>
<feature type="domain" description="Chaperone DnaJ C-terminal" evidence="2">
    <location>
        <begin position="40"/>
        <end position="198"/>
    </location>
</feature>
<reference evidence="3" key="2">
    <citation type="submission" date="2022-06" db="UniProtKB">
        <authorList>
            <consortium name="EnsemblMetazoa"/>
        </authorList>
    </citation>
    <scope>IDENTIFICATION</scope>
</reference>
<dbReference type="Pfam" id="PF01556">
    <property type="entry name" value="DnaJ_C"/>
    <property type="match status" value="1"/>
</dbReference>
<dbReference type="OrthoDB" id="550424at2759"/>
<dbReference type="GO" id="GO:0051082">
    <property type="term" value="F:unfolded protein binding"/>
    <property type="evidence" value="ECO:0007669"/>
    <property type="project" value="InterPro"/>
</dbReference>
<dbReference type="InterPro" id="IPR008971">
    <property type="entry name" value="HSP40/DnaJ_pept-bd"/>
</dbReference>
<dbReference type="RefSeq" id="XP_008179786.1">
    <property type="nucleotide sequence ID" value="XM_008181564.2"/>
</dbReference>
<dbReference type="GeneID" id="103308342"/>
<dbReference type="InterPro" id="IPR002939">
    <property type="entry name" value="DnaJ_C"/>
</dbReference>
<protein>
    <recommendedName>
        <fullName evidence="2">Chaperone DnaJ C-terminal domain-containing protein</fullName>
    </recommendedName>
</protein>
<dbReference type="Gene3D" id="2.60.260.20">
    <property type="entry name" value="Urease metallochaperone UreE, N-terminal domain"/>
    <property type="match status" value="2"/>
</dbReference>
<accession>A0A8R1WYM9</accession>
<keyword evidence="1" id="KW-0143">Chaperone</keyword>
<dbReference type="PANTHER" id="PTHR24078:SF519">
    <property type="entry name" value="DNAJ HOMOLOG SUBFAMILY B MEMBER 13"/>
    <property type="match status" value="1"/>
</dbReference>
<organism evidence="3 4">
    <name type="scientific">Acyrthosiphon pisum</name>
    <name type="common">Pea aphid</name>
    <dbReference type="NCBI Taxonomy" id="7029"/>
    <lineage>
        <taxon>Eukaryota</taxon>
        <taxon>Metazoa</taxon>
        <taxon>Ecdysozoa</taxon>
        <taxon>Arthropoda</taxon>
        <taxon>Hexapoda</taxon>
        <taxon>Insecta</taxon>
        <taxon>Pterygota</taxon>
        <taxon>Neoptera</taxon>
        <taxon>Paraneoptera</taxon>
        <taxon>Hemiptera</taxon>
        <taxon>Sternorrhyncha</taxon>
        <taxon>Aphidomorpha</taxon>
        <taxon>Aphidoidea</taxon>
        <taxon>Aphididae</taxon>
        <taxon>Macrosiphini</taxon>
        <taxon>Acyrthosiphon</taxon>
    </lineage>
</organism>
<dbReference type="Proteomes" id="UP000007819">
    <property type="component" value="Chromosome A1"/>
</dbReference>
<dbReference type="PANTHER" id="PTHR24078">
    <property type="entry name" value="DNAJ HOMOLOG SUBFAMILY C MEMBER"/>
    <property type="match status" value="1"/>
</dbReference>
<dbReference type="AlphaFoldDB" id="A0A8R1WYM9"/>
<evidence type="ECO:0000313" key="3">
    <source>
        <dbReference type="EnsemblMetazoa" id="XP_008179786.1"/>
    </source>
</evidence>
<dbReference type="KEGG" id="api:103308342"/>
<dbReference type="CDD" id="cd10747">
    <property type="entry name" value="DnaJ_C"/>
    <property type="match status" value="1"/>
</dbReference>
<evidence type="ECO:0000313" key="4">
    <source>
        <dbReference type="Proteomes" id="UP000007819"/>
    </source>
</evidence>
<dbReference type="FunFam" id="2.60.260.20:FF:000006">
    <property type="entry name" value="DnaJ subfamily B member 13"/>
    <property type="match status" value="1"/>
</dbReference>
<evidence type="ECO:0000256" key="1">
    <source>
        <dbReference type="ARBA" id="ARBA00023186"/>
    </source>
</evidence>
<dbReference type="InterPro" id="IPR051339">
    <property type="entry name" value="DnaJ_subfamily_B"/>
</dbReference>
<dbReference type="GO" id="GO:0005829">
    <property type="term" value="C:cytosol"/>
    <property type="evidence" value="ECO:0007669"/>
    <property type="project" value="TreeGrafter"/>
</dbReference>
<keyword evidence="4" id="KW-1185">Reference proteome</keyword>
<name>A0A8R1WYM9_ACYPI</name>
<dbReference type="GO" id="GO:0051087">
    <property type="term" value="F:protein-folding chaperone binding"/>
    <property type="evidence" value="ECO:0007669"/>
    <property type="project" value="TreeGrafter"/>
</dbReference>
<evidence type="ECO:0000259" key="2">
    <source>
        <dbReference type="Pfam" id="PF01556"/>
    </source>
</evidence>
<reference evidence="4" key="1">
    <citation type="submission" date="2010-06" db="EMBL/GenBank/DDBJ databases">
        <authorList>
            <person name="Jiang H."/>
            <person name="Abraham K."/>
            <person name="Ali S."/>
            <person name="Alsbrooks S.L."/>
            <person name="Anim B.N."/>
            <person name="Anosike U.S."/>
            <person name="Attaway T."/>
            <person name="Bandaranaike D.P."/>
            <person name="Battles P.K."/>
            <person name="Bell S.N."/>
            <person name="Bell A.V."/>
            <person name="Beltran B."/>
            <person name="Bickham C."/>
            <person name="Bustamante Y."/>
            <person name="Caleb T."/>
            <person name="Canada A."/>
            <person name="Cardenas V."/>
            <person name="Carter K."/>
            <person name="Chacko J."/>
            <person name="Chandrabose M.N."/>
            <person name="Chavez D."/>
            <person name="Chavez A."/>
            <person name="Chen L."/>
            <person name="Chu H.-S."/>
            <person name="Claassen K.J."/>
            <person name="Cockrell R."/>
            <person name="Collins M."/>
            <person name="Cooper J.A."/>
            <person name="Cree A."/>
            <person name="Curry S.M."/>
            <person name="Da Y."/>
            <person name="Dao M.D."/>
            <person name="Das B."/>
            <person name="Davila M.-L."/>
            <person name="Davy-Carroll L."/>
            <person name="Denson S."/>
            <person name="Dinh H."/>
            <person name="Ebong V.E."/>
            <person name="Edwards J.R."/>
            <person name="Egan A."/>
            <person name="El-Daye J."/>
            <person name="Escobedo L."/>
            <person name="Fernandez S."/>
            <person name="Fernando P.R."/>
            <person name="Flagg N."/>
            <person name="Forbes L.D."/>
            <person name="Fowler R.G."/>
            <person name="Fu Q."/>
            <person name="Gabisi R.A."/>
            <person name="Ganer J."/>
            <person name="Garbino Pronczuk A."/>
            <person name="Garcia R.M."/>
            <person name="Garner T."/>
            <person name="Garrett T.E."/>
            <person name="Gonzalez D.A."/>
            <person name="Hamid H."/>
            <person name="Hawkins E.S."/>
            <person name="Hirani K."/>
            <person name="Hogues M.E."/>
            <person name="Hollins B."/>
            <person name="Hsiao C.-H."/>
            <person name="Jabil R."/>
            <person name="James M.L."/>
            <person name="Jhangiani S.N."/>
            <person name="Johnson B."/>
            <person name="Johnson Q."/>
            <person name="Joshi V."/>
            <person name="Kalu J.B."/>
            <person name="Kam C."/>
            <person name="Kashfia A."/>
            <person name="Keebler J."/>
            <person name="Kisamo H."/>
            <person name="Kovar C.L."/>
            <person name="Lago L.A."/>
            <person name="Lai C.-Y."/>
            <person name="Laidlaw J."/>
            <person name="Lara F."/>
            <person name="Le T.-K."/>
            <person name="Lee S.L."/>
            <person name="Legall F.H."/>
            <person name="Lemon S.J."/>
            <person name="Lewis L.R."/>
            <person name="Li B."/>
            <person name="Liu Y."/>
            <person name="Liu Y.-S."/>
            <person name="Lopez J."/>
            <person name="Lozado R.J."/>
            <person name="Lu J."/>
            <person name="Madu R.C."/>
            <person name="Maheshwari M."/>
            <person name="Maheshwari R."/>
            <person name="Malloy K."/>
            <person name="Martinez E."/>
            <person name="Mathew T."/>
            <person name="Mercado I.C."/>
            <person name="Mercado C."/>
            <person name="Meyer B."/>
            <person name="Montgomery K."/>
            <person name="Morgan M.B."/>
            <person name="Munidasa M."/>
            <person name="Nazareth L.V."/>
            <person name="Nelson J."/>
            <person name="Ng B.M."/>
            <person name="Nguyen N.B."/>
            <person name="Nguyen P.Q."/>
            <person name="Nguyen T."/>
            <person name="Obregon M."/>
            <person name="Okwuonu G.O."/>
            <person name="Onwere C.G."/>
            <person name="Orozco G."/>
            <person name="Parra A."/>
            <person name="Patel S."/>
            <person name="Patil S."/>
            <person name="Perez A."/>
            <person name="Perez Y."/>
            <person name="Pham C."/>
            <person name="Primus E.L."/>
            <person name="Pu L.-L."/>
            <person name="Puazo M."/>
            <person name="Qin X."/>
            <person name="Quiroz J.B."/>
            <person name="Reese J."/>
            <person name="Richards S."/>
            <person name="Rives C.M."/>
            <person name="Robberts R."/>
            <person name="Ruiz S.J."/>
            <person name="Ruiz M.J."/>
            <person name="Santibanez J."/>
            <person name="Schneider B.W."/>
            <person name="Sisson I."/>
            <person name="Smith M."/>
            <person name="Sodergren E."/>
            <person name="Song X.-Z."/>
            <person name="Song B.B."/>
            <person name="Summersgill H."/>
            <person name="Thelus R."/>
            <person name="Thornton R.D."/>
            <person name="Trejos Z.Y."/>
            <person name="Usmani K."/>
            <person name="Vattathil S."/>
            <person name="Villasana D."/>
            <person name="Walker D.L."/>
            <person name="Wang S."/>
            <person name="Wang K."/>
            <person name="White C.S."/>
            <person name="Williams A.C."/>
            <person name="Williamson J."/>
            <person name="Wilson K."/>
            <person name="Woghiren I.O."/>
            <person name="Woodworth J.R."/>
            <person name="Worley K.C."/>
            <person name="Wright R.A."/>
            <person name="Wu W."/>
            <person name="Young L."/>
            <person name="Zhang L."/>
            <person name="Zhang J."/>
            <person name="Zhu Y."/>
            <person name="Muzny D.M."/>
            <person name="Weinstock G."/>
            <person name="Gibbs R.A."/>
        </authorList>
    </citation>
    <scope>NUCLEOTIDE SEQUENCE [LARGE SCALE GENOMIC DNA]</scope>
    <source>
        <strain evidence="4">LSR1</strain>
    </source>
</reference>